<dbReference type="RefSeq" id="WP_093231532.1">
    <property type="nucleotide sequence ID" value="NZ_FORR01000025.1"/>
</dbReference>
<organism evidence="1 2">
    <name type="scientific">Thermoflavimicrobium dichotomicum</name>
    <dbReference type="NCBI Taxonomy" id="46223"/>
    <lineage>
        <taxon>Bacteria</taxon>
        <taxon>Bacillati</taxon>
        <taxon>Bacillota</taxon>
        <taxon>Bacilli</taxon>
        <taxon>Bacillales</taxon>
        <taxon>Thermoactinomycetaceae</taxon>
        <taxon>Thermoflavimicrobium</taxon>
    </lineage>
</organism>
<dbReference type="EMBL" id="FORR01000025">
    <property type="protein sequence ID" value="SFJ83176.1"/>
    <property type="molecule type" value="Genomic_DNA"/>
</dbReference>
<dbReference type="STRING" id="46223.SAMN05421852_12541"/>
<evidence type="ECO:0000313" key="2">
    <source>
        <dbReference type="Proteomes" id="UP000199545"/>
    </source>
</evidence>
<dbReference type="Gene3D" id="1.10.246.150">
    <property type="match status" value="1"/>
</dbReference>
<dbReference type="InterPro" id="IPR006450">
    <property type="entry name" value="Phage_HK97_gp6-like"/>
</dbReference>
<gene>
    <name evidence="1" type="ORF">SAMN05421852_12541</name>
</gene>
<protein>
    <submittedName>
        <fullName evidence="1">Phage gp6-like head-tail connector protein</fullName>
    </submittedName>
</protein>
<accession>A0A1I3UMN8</accession>
<dbReference type="Proteomes" id="UP000199545">
    <property type="component" value="Unassembled WGS sequence"/>
</dbReference>
<dbReference type="OrthoDB" id="2408702at2"/>
<sequence>MTVDEVKALLRISGTQHDSYLSVILPMAKEFVTTYCNREFKDDQGAESFPDGVKIAIAKICEFHMKQSGVQSETLARHSVTYSNEYPSEIKTILNNYRRPKFV</sequence>
<dbReference type="AlphaFoldDB" id="A0A1I3UMN8"/>
<keyword evidence="2" id="KW-1185">Reference proteome</keyword>
<dbReference type="InterPro" id="IPR021146">
    <property type="entry name" value="Phage_gp6-like_head-tail"/>
</dbReference>
<dbReference type="Pfam" id="PF05135">
    <property type="entry name" value="Phage_connect_1"/>
    <property type="match status" value="1"/>
</dbReference>
<name>A0A1I3UMN8_9BACL</name>
<evidence type="ECO:0000313" key="1">
    <source>
        <dbReference type="EMBL" id="SFJ83176.1"/>
    </source>
</evidence>
<dbReference type="InterPro" id="IPR053746">
    <property type="entry name" value="Viral_HT_Connector_Assembly"/>
</dbReference>
<proteinExistence type="predicted"/>
<dbReference type="NCBIfam" id="TIGR01560">
    <property type="entry name" value="put_DNA_pack"/>
    <property type="match status" value="1"/>
</dbReference>
<reference evidence="1 2" key="1">
    <citation type="submission" date="2016-10" db="EMBL/GenBank/DDBJ databases">
        <authorList>
            <person name="de Groot N.N."/>
        </authorList>
    </citation>
    <scope>NUCLEOTIDE SEQUENCE [LARGE SCALE GENOMIC DNA]</scope>
    <source>
        <strain evidence="1 2">DSM 44778</strain>
    </source>
</reference>